<dbReference type="Proteomes" id="UP001204061">
    <property type="component" value="Unassembled WGS sequence"/>
</dbReference>
<sequence length="58" mass="6557">MKNRTISRRPIVMFHYHFAALPAYHAVQERLDQRITPAITRATSLKKQAAIGPPACLV</sequence>
<evidence type="ECO:0000313" key="1">
    <source>
        <dbReference type="EMBL" id="MCR4447768.1"/>
    </source>
</evidence>
<comment type="caution">
    <text evidence="1">The sequence shown here is derived from an EMBL/GenBank/DDBJ whole genome shotgun (WGS) entry which is preliminary data.</text>
</comment>
<protein>
    <submittedName>
        <fullName evidence="1">Uncharacterized protein</fullName>
    </submittedName>
</protein>
<accession>A0AAW5M0V3</accession>
<evidence type="ECO:0000313" key="2">
    <source>
        <dbReference type="Proteomes" id="UP001204061"/>
    </source>
</evidence>
<gene>
    <name evidence="1" type="ORF">NS965_05150</name>
</gene>
<dbReference type="AlphaFoldDB" id="A0AAW5M0V3"/>
<dbReference type="RefSeq" id="WP_157161509.1">
    <property type="nucleotide sequence ID" value="NZ_CAWOZB010000001.1"/>
</dbReference>
<reference evidence="1" key="1">
    <citation type="submission" date="2022-08" db="EMBL/GenBank/DDBJ databases">
        <title>A global survey of hypervirulent Aeromonas hydrophila identified this emerging pathogen in farmed fish in the lower Mekong River basin.</title>
        <authorList>
            <person name="Xu T."/>
            <person name="Rasmussen-Ivey C.R."/>
            <person name="Moen F.S."/>
            <person name="Fernandez Bravo A."/>
            <person name="Lamy B."/>
            <person name="Beaz-Hidalgo R."/>
            <person name="Khan C.D."/>
            <person name="Castro Escarpulli G."/>
            <person name="Yasin I.S.M."/>
            <person name="Figueras M.J."/>
            <person name="Azzam Sayuti M."/>
            <person name="Karim M.M."/>
            <person name="Alam K.M."/>
            <person name="Le T.T.T."/>
            <person name="Thao N.H.P."/>
            <person name="Addo S."/>
            <person name="Duodu S."/>
            <person name="Ali S."/>
            <person name="Mey S."/>
            <person name="Somony T."/>
            <person name="Liles M.R."/>
        </authorList>
    </citation>
    <scope>NUCLEOTIDE SEQUENCE</scope>
    <source>
        <strain evidence="1">0.14</strain>
    </source>
</reference>
<name>A0AAW5M0V3_AERVE</name>
<dbReference type="EMBL" id="JANLFC010000015">
    <property type="protein sequence ID" value="MCR4447768.1"/>
    <property type="molecule type" value="Genomic_DNA"/>
</dbReference>
<organism evidence="1 2">
    <name type="scientific">Aeromonas veronii</name>
    <dbReference type="NCBI Taxonomy" id="654"/>
    <lineage>
        <taxon>Bacteria</taxon>
        <taxon>Pseudomonadati</taxon>
        <taxon>Pseudomonadota</taxon>
        <taxon>Gammaproteobacteria</taxon>
        <taxon>Aeromonadales</taxon>
        <taxon>Aeromonadaceae</taxon>
        <taxon>Aeromonas</taxon>
    </lineage>
</organism>
<proteinExistence type="predicted"/>